<evidence type="ECO:0000313" key="7">
    <source>
        <dbReference type="EMBL" id="NES09158.1"/>
    </source>
</evidence>
<dbReference type="PANTHER" id="PTHR43519:SF1">
    <property type="entry name" value="ATP-DEPENDENT RNA HELICASE HRPB"/>
    <property type="match status" value="1"/>
</dbReference>
<dbReference type="PIRSF" id="PIRSF005496">
    <property type="entry name" value="ATP_hel_hrpB"/>
    <property type="match status" value="1"/>
</dbReference>
<dbReference type="GO" id="GO:0003676">
    <property type="term" value="F:nucleic acid binding"/>
    <property type="evidence" value="ECO:0007669"/>
    <property type="project" value="InterPro"/>
</dbReference>
<feature type="domain" description="Helicase C-terminal" evidence="6">
    <location>
        <begin position="204"/>
        <end position="374"/>
    </location>
</feature>
<dbReference type="EMBL" id="JAAHBT010000040">
    <property type="protein sequence ID" value="NES09158.1"/>
    <property type="molecule type" value="Genomic_DNA"/>
</dbReference>
<dbReference type="InterPro" id="IPR007502">
    <property type="entry name" value="Helicase-assoc_dom"/>
</dbReference>
<dbReference type="InterPro" id="IPR011545">
    <property type="entry name" value="DEAD/DEAH_box_helicase_dom"/>
</dbReference>
<dbReference type="GO" id="GO:0004386">
    <property type="term" value="F:helicase activity"/>
    <property type="evidence" value="ECO:0007669"/>
    <property type="project" value="UniProtKB-KW"/>
</dbReference>
<dbReference type="InterPro" id="IPR027417">
    <property type="entry name" value="P-loop_NTPase"/>
</dbReference>
<dbReference type="CDD" id="cd17990">
    <property type="entry name" value="DEXHc_HrpB"/>
    <property type="match status" value="1"/>
</dbReference>
<dbReference type="RefSeq" id="WP_163933092.1">
    <property type="nucleotide sequence ID" value="NZ_BMQU01000005.1"/>
</dbReference>
<reference evidence="7 8" key="1">
    <citation type="submission" date="2020-02" db="EMBL/GenBank/DDBJ databases">
        <title>Broccoli isolated Pseudomonas sp.</title>
        <authorList>
            <person name="Fujikawa T."/>
            <person name="Sawada H."/>
        </authorList>
    </citation>
    <scope>NUCLEOTIDE SEQUENCE [LARGE SCALE GENOMIC DNA]</scope>
    <source>
        <strain evidence="7 8">JCM 32154</strain>
    </source>
</reference>
<dbReference type="PROSITE" id="PS51192">
    <property type="entry name" value="HELICASE_ATP_BIND_1"/>
    <property type="match status" value="1"/>
</dbReference>
<dbReference type="PROSITE" id="PS51194">
    <property type="entry name" value="HELICASE_CTER"/>
    <property type="match status" value="1"/>
</dbReference>
<evidence type="ECO:0000256" key="2">
    <source>
        <dbReference type="ARBA" id="ARBA00022801"/>
    </source>
</evidence>
<gene>
    <name evidence="7" type="primary">hrpB</name>
    <name evidence="7" type="ORF">G3O07_04535</name>
</gene>
<dbReference type="GO" id="GO:0005524">
    <property type="term" value="F:ATP binding"/>
    <property type="evidence" value="ECO:0007669"/>
    <property type="project" value="UniProtKB-KW"/>
</dbReference>
<evidence type="ECO:0000313" key="8">
    <source>
        <dbReference type="Proteomes" id="UP000471751"/>
    </source>
</evidence>
<proteinExistence type="predicted"/>
<dbReference type="Pfam" id="PF00271">
    <property type="entry name" value="Helicase_C"/>
    <property type="match status" value="1"/>
</dbReference>
<dbReference type="Pfam" id="PF08482">
    <property type="entry name" value="HrpB_C"/>
    <property type="match status" value="1"/>
</dbReference>
<organism evidence="7 8">
    <name type="scientific">Pseudomonas laurentiana</name>
    <dbReference type="NCBI Taxonomy" id="2364649"/>
    <lineage>
        <taxon>Bacteria</taxon>
        <taxon>Pseudomonadati</taxon>
        <taxon>Pseudomonadota</taxon>
        <taxon>Gammaproteobacteria</taxon>
        <taxon>Pseudomonadales</taxon>
        <taxon>Pseudomonadaceae</taxon>
        <taxon>Pseudomonas</taxon>
    </lineage>
</organism>
<protein>
    <submittedName>
        <fullName evidence="7">ATP-dependent helicase HrpB</fullName>
    </submittedName>
</protein>
<dbReference type="Gene3D" id="3.40.50.300">
    <property type="entry name" value="P-loop containing nucleotide triphosphate hydrolases"/>
    <property type="match status" value="2"/>
</dbReference>
<dbReference type="PANTHER" id="PTHR43519">
    <property type="entry name" value="ATP-DEPENDENT RNA HELICASE HRPB"/>
    <property type="match status" value="1"/>
</dbReference>
<dbReference type="Gene3D" id="1.20.120.1080">
    <property type="match status" value="1"/>
</dbReference>
<dbReference type="Pfam" id="PF24473">
    <property type="entry name" value="CON_HrpB"/>
    <property type="match status" value="1"/>
</dbReference>
<dbReference type="CDD" id="cd18791">
    <property type="entry name" value="SF2_C_RHA"/>
    <property type="match status" value="1"/>
</dbReference>
<dbReference type="SMART" id="SM00487">
    <property type="entry name" value="DEXDc"/>
    <property type="match status" value="1"/>
</dbReference>
<dbReference type="SMART" id="SM00847">
    <property type="entry name" value="HA2"/>
    <property type="match status" value="1"/>
</dbReference>
<name>A0A6I5RNJ3_9PSED</name>
<evidence type="ECO:0000259" key="6">
    <source>
        <dbReference type="PROSITE" id="PS51194"/>
    </source>
</evidence>
<dbReference type="AlphaFoldDB" id="A0A6I5RNJ3"/>
<dbReference type="SUPFAM" id="SSF52540">
    <property type="entry name" value="P-loop containing nucleoside triphosphate hydrolases"/>
    <property type="match status" value="1"/>
</dbReference>
<dbReference type="NCBIfam" id="TIGR01970">
    <property type="entry name" value="DEAH_box_HrpB"/>
    <property type="match status" value="1"/>
</dbReference>
<comment type="caution">
    <text evidence="7">The sequence shown here is derived from an EMBL/GenBank/DDBJ whole genome shotgun (WGS) entry which is preliminary data.</text>
</comment>
<dbReference type="InterPro" id="IPR013689">
    <property type="entry name" value="RNA_helicase_ATP-dep_HrpB_C"/>
</dbReference>
<feature type="domain" description="Helicase ATP-binding" evidence="5">
    <location>
        <begin position="14"/>
        <end position="180"/>
    </location>
</feature>
<keyword evidence="8" id="KW-1185">Reference proteome</keyword>
<evidence type="ECO:0000256" key="3">
    <source>
        <dbReference type="ARBA" id="ARBA00022806"/>
    </source>
</evidence>
<accession>A0A6I5RNJ3</accession>
<dbReference type="InterPro" id="IPR014001">
    <property type="entry name" value="Helicase_ATP-bd"/>
</dbReference>
<dbReference type="SMART" id="SM00490">
    <property type="entry name" value="HELICc"/>
    <property type="match status" value="1"/>
</dbReference>
<evidence type="ECO:0000259" key="5">
    <source>
        <dbReference type="PROSITE" id="PS51192"/>
    </source>
</evidence>
<dbReference type="Proteomes" id="UP000471751">
    <property type="component" value="Unassembled WGS sequence"/>
</dbReference>
<dbReference type="InterPro" id="IPR056329">
    <property type="entry name" value="CON_HrpB"/>
</dbReference>
<evidence type="ECO:0000256" key="1">
    <source>
        <dbReference type="ARBA" id="ARBA00022741"/>
    </source>
</evidence>
<dbReference type="InterPro" id="IPR010225">
    <property type="entry name" value="HrpB"/>
</dbReference>
<dbReference type="FunFam" id="1.20.120.1080:FF:000055">
    <property type="entry name" value="ATP-dependent helicase HrpB"/>
    <property type="match status" value="1"/>
</dbReference>
<dbReference type="InterPro" id="IPR001650">
    <property type="entry name" value="Helicase_C-like"/>
</dbReference>
<dbReference type="InterPro" id="IPR049614">
    <property type="entry name" value="HrpB_DEXH"/>
</dbReference>
<sequence length="841" mass="92517">MISLPIDNVLPALRQALGQRHEVVLEAPPGAGKTTRVPLALLDEPWLDGQRILMLEPRRLAARAAAERLASELGEPVGETVGYRIRLDSKVGPCTRIEVVTEGILTRRLQEDPALDGVGLLIFDEFHERSLDADLALALSLNGRDLLRDEPPLKIMLMSATLEGERLSALLGDAPVVSSEGRMYPVDVRWGRPFQPGEFIEPRVVDTVHQALADESGSLLVFLPGQAEIRRVHESLQASLGERQDILLCPLHGELDLSAQRAAIDAPAPGVRKVVLATNIAETSLTIDGVRVVIDAGLARVPRFDPGSGMTRLDTQRISRASATQRAGRAGRLEPGVCYRLWSEAQHDQLAAYASAEILQADLAGLALQLTRWGVAPGQLSWLDQPPAAAYAQAQDLLLRLGALKPGQLLSLTAHGQAMAELPAHPRIAHLLLRGQDLGLTEMACDVAALLGERDILRGAGADLHSRLTLLSGETRASRAGQGGVQRARQLARQYRGYLRGKASSAVSDPEHPRWLGALLALAYPDRVAQQRRAGGAEYRLANGRAALFGEVDALMKAPWLVIADLGSRQGQREERIYLAAEFDPALFDGVLAEQVERLDVLDWDEREGVLRAERQRKVGELILAREPLTGLDEDARARALLELVRRKGLELLPWTPELRQWQARVALLRQLDLATGGDSEWPDLSDAALLAGLGDWLQPYLGKVTRLSHFAQLDLSSMIRNLLPWPLPQRLDEWAPMHLSVPSGSSIRLDYSEHPPILAVRLQELFGLAETPRIAQGRLQVKLHLLSPARRPVQVTQDLANFWRSTYSEVKKDLKGRYPKHYWPDDPLVAEATARAKPRK</sequence>
<keyword evidence="4" id="KW-0067">ATP-binding</keyword>
<keyword evidence="3 7" id="KW-0347">Helicase</keyword>
<evidence type="ECO:0000256" key="4">
    <source>
        <dbReference type="ARBA" id="ARBA00022840"/>
    </source>
</evidence>
<keyword evidence="2" id="KW-0378">Hydrolase</keyword>
<keyword evidence="1" id="KW-0547">Nucleotide-binding</keyword>
<dbReference type="Pfam" id="PF00270">
    <property type="entry name" value="DEAD"/>
    <property type="match status" value="1"/>
</dbReference>
<dbReference type="GO" id="GO:0016787">
    <property type="term" value="F:hydrolase activity"/>
    <property type="evidence" value="ECO:0007669"/>
    <property type="project" value="UniProtKB-KW"/>
</dbReference>
<dbReference type="FunFam" id="3.40.50.300:FF:002125">
    <property type="entry name" value="ATP-dependent helicase HrpB"/>
    <property type="match status" value="1"/>
</dbReference>